<dbReference type="RefSeq" id="WP_010413796.1">
    <property type="nucleotide sequence ID" value="NZ_MCRM02000019.1"/>
</dbReference>
<organism evidence="3 4">
    <name type="scientific">Leptospira inadai serovar Lyme</name>
    <dbReference type="NCBI Taxonomy" id="293084"/>
    <lineage>
        <taxon>Bacteria</taxon>
        <taxon>Pseudomonadati</taxon>
        <taxon>Spirochaetota</taxon>
        <taxon>Spirochaetia</taxon>
        <taxon>Leptospirales</taxon>
        <taxon>Leptospiraceae</taxon>
        <taxon>Leptospira</taxon>
    </lineage>
</organism>
<accession>A0ABX4YFH8</accession>
<dbReference type="Gene3D" id="2.60.40.3710">
    <property type="match status" value="1"/>
</dbReference>
<proteinExistence type="predicted"/>
<evidence type="ECO:0000313" key="4">
    <source>
        <dbReference type="Proteomes" id="UP000094669"/>
    </source>
</evidence>
<dbReference type="Gene3D" id="2.60.40.1220">
    <property type="match status" value="1"/>
</dbReference>
<protein>
    <submittedName>
        <fullName evidence="3">Ig-like protein</fullName>
    </submittedName>
</protein>
<evidence type="ECO:0000256" key="1">
    <source>
        <dbReference type="ARBA" id="ARBA00022729"/>
    </source>
</evidence>
<reference evidence="3" key="1">
    <citation type="submission" date="2018-01" db="EMBL/GenBank/DDBJ databases">
        <title>Genomic characterization of Leptospira inadai serogroup Lyme isolated from captured rat in Brazil and comparative analysis with human reference strain.</title>
        <authorList>
            <person name="Moreno L.Z."/>
            <person name="Loureiro A.P."/>
            <person name="Miraglia F."/>
            <person name="Kremer F.S."/>
            <person name="Eslabao M.R."/>
            <person name="Dellagostin O.A."/>
            <person name="Lilenbaum W."/>
            <person name="Moreno A.M."/>
        </authorList>
    </citation>
    <scope>NUCLEOTIDE SEQUENCE [LARGE SCALE GENOMIC DNA]</scope>
    <source>
        <strain evidence="3">M34/99</strain>
    </source>
</reference>
<evidence type="ECO:0000259" key="2">
    <source>
        <dbReference type="Pfam" id="PF13205"/>
    </source>
</evidence>
<evidence type="ECO:0000313" key="3">
    <source>
        <dbReference type="EMBL" id="PNV74001.1"/>
    </source>
</evidence>
<feature type="domain" description="SbsA Ig-like" evidence="2">
    <location>
        <begin position="46"/>
        <end position="138"/>
    </location>
</feature>
<dbReference type="InterPro" id="IPR032812">
    <property type="entry name" value="SbsA_Ig"/>
</dbReference>
<keyword evidence="1" id="KW-0732">Signal</keyword>
<sequence length="532" mass="58406">MNRFRLLTIVSVSSIAFLFFRCGNDPQKWIDRISHLGLASTGEFESPRITFASPGLDQREISIHSDASLLFSQPMDKNSVESGITVLSVGGNNNVRFEWVSDVGLRIIFRNGMTPGKRYEIRLNRSVVKDIRGNFLKENFITNYYTEGFGPSPYVTGTKPPNINQITYNVSVNTNPEINFSESMDVTKTNDAITLSGGPALFIRQWSPDGKKITLTLTKDLALSTTYTLRISKNASSSKGVALDRDYAIIFYTGAISSAPYLTDFRAVPNSVPIGLLNPSPQTNEISGISKNDFFEFAFSGEMNREKTQSAIQFVPSIAGQYLWATPTLLRFTPSARLDQDRTYRMTIAQNAESIGGLPLRDGYIVDLTVNRIVDSGAILLNSITGYSVSSSCLESADGNANVPSLPLDPDRVYKIDVLSTGCALMDYKFKLSFSAPGGCPLKTFGDGDIYNQISVSYFAGGPSTGSPSTYYKQYNGPNGCTSTGTFEFGLKNIETGIQYKILIRGGASGIKDTNENRLPQDYIFLFERGTL</sequence>
<feature type="domain" description="SbsA Ig-like" evidence="2">
    <location>
        <begin position="153"/>
        <end position="252"/>
    </location>
</feature>
<dbReference type="Proteomes" id="UP000094669">
    <property type="component" value="Unassembled WGS sequence"/>
</dbReference>
<dbReference type="Pfam" id="PF13205">
    <property type="entry name" value="Big_5"/>
    <property type="match status" value="2"/>
</dbReference>
<comment type="caution">
    <text evidence="3">The sequence shown here is derived from an EMBL/GenBank/DDBJ whole genome shotgun (WGS) entry which is preliminary data.</text>
</comment>
<dbReference type="EMBL" id="MCRM02000019">
    <property type="protein sequence ID" value="PNV74001.1"/>
    <property type="molecule type" value="Genomic_DNA"/>
</dbReference>
<keyword evidence="4" id="KW-1185">Reference proteome</keyword>
<dbReference type="InterPro" id="IPR014755">
    <property type="entry name" value="Cu-Rt/internalin_Ig-like"/>
</dbReference>
<gene>
    <name evidence="3" type="ORF">BES34_015705</name>
</gene>
<name>A0ABX4YFH8_9LEPT</name>